<keyword evidence="3" id="KW-1185">Reference proteome</keyword>
<keyword evidence="1" id="KW-0732">Signal</keyword>
<accession>A0ABD0KGN2</accession>
<dbReference type="Proteomes" id="UP001519460">
    <property type="component" value="Unassembled WGS sequence"/>
</dbReference>
<evidence type="ECO:0000256" key="1">
    <source>
        <dbReference type="SAM" id="SignalP"/>
    </source>
</evidence>
<comment type="caution">
    <text evidence="2">The sequence shown here is derived from an EMBL/GenBank/DDBJ whole genome shotgun (WGS) entry which is preliminary data.</text>
</comment>
<feature type="chain" id="PRO_5044745850" description="Secreted protein" evidence="1">
    <location>
        <begin position="22"/>
        <end position="109"/>
    </location>
</feature>
<name>A0ABD0KGN2_9CAEN</name>
<organism evidence="2 3">
    <name type="scientific">Batillaria attramentaria</name>
    <dbReference type="NCBI Taxonomy" id="370345"/>
    <lineage>
        <taxon>Eukaryota</taxon>
        <taxon>Metazoa</taxon>
        <taxon>Spiralia</taxon>
        <taxon>Lophotrochozoa</taxon>
        <taxon>Mollusca</taxon>
        <taxon>Gastropoda</taxon>
        <taxon>Caenogastropoda</taxon>
        <taxon>Sorbeoconcha</taxon>
        <taxon>Cerithioidea</taxon>
        <taxon>Batillariidae</taxon>
        <taxon>Batillaria</taxon>
    </lineage>
</organism>
<gene>
    <name evidence="2" type="ORF">BaRGS_00022724</name>
</gene>
<feature type="signal peptide" evidence="1">
    <location>
        <begin position="1"/>
        <end position="21"/>
    </location>
</feature>
<evidence type="ECO:0000313" key="2">
    <source>
        <dbReference type="EMBL" id="KAK7486115.1"/>
    </source>
</evidence>
<dbReference type="EMBL" id="JACVVK020000184">
    <property type="protein sequence ID" value="KAK7486115.1"/>
    <property type="molecule type" value="Genomic_DNA"/>
</dbReference>
<sequence length="109" mass="12552">MHPFLAFIAFLVFELNARALGSPHHLPSPKDLQSPGHKKAKRRSFQAITDDYIMLFLECVCVWRKTAWEECPLSSRIRCNESFPGLHVPHSIQVNAEPTFFVHPLRRGQ</sequence>
<proteinExistence type="predicted"/>
<dbReference type="AlphaFoldDB" id="A0ABD0KGN2"/>
<reference evidence="2 3" key="1">
    <citation type="journal article" date="2023" name="Sci. Data">
        <title>Genome assembly of the Korean intertidal mud-creeper Batillaria attramentaria.</title>
        <authorList>
            <person name="Patra A.K."/>
            <person name="Ho P.T."/>
            <person name="Jun S."/>
            <person name="Lee S.J."/>
            <person name="Kim Y."/>
            <person name="Won Y.J."/>
        </authorList>
    </citation>
    <scope>NUCLEOTIDE SEQUENCE [LARGE SCALE GENOMIC DNA]</scope>
    <source>
        <strain evidence="2">Wonlab-2016</strain>
    </source>
</reference>
<evidence type="ECO:0008006" key="4">
    <source>
        <dbReference type="Google" id="ProtNLM"/>
    </source>
</evidence>
<protein>
    <recommendedName>
        <fullName evidence="4">Secreted protein</fullName>
    </recommendedName>
</protein>
<evidence type="ECO:0000313" key="3">
    <source>
        <dbReference type="Proteomes" id="UP001519460"/>
    </source>
</evidence>